<dbReference type="AlphaFoldDB" id="A0A2N5XL68"/>
<evidence type="ECO:0000259" key="4">
    <source>
        <dbReference type="PROSITE" id="PS50956"/>
    </source>
</evidence>
<feature type="domain" description="HTH asnC-type" evidence="4">
    <location>
        <begin position="6"/>
        <end position="67"/>
    </location>
</feature>
<dbReference type="Gene3D" id="1.10.10.10">
    <property type="entry name" value="Winged helix-like DNA-binding domain superfamily/Winged helix DNA-binding domain"/>
    <property type="match status" value="1"/>
</dbReference>
<evidence type="ECO:0000313" key="6">
    <source>
        <dbReference type="Proteomes" id="UP000234881"/>
    </source>
</evidence>
<dbReference type="GO" id="GO:0006355">
    <property type="term" value="P:regulation of DNA-templated transcription"/>
    <property type="evidence" value="ECO:0007669"/>
    <property type="project" value="UniProtKB-ARBA"/>
</dbReference>
<reference evidence="5 6" key="1">
    <citation type="submission" date="2018-01" db="EMBL/GenBank/DDBJ databases">
        <title>The draft genome sequence of Cohaesibacter sp. H1304.</title>
        <authorList>
            <person name="Wang N.-N."/>
            <person name="Du Z.-J."/>
        </authorList>
    </citation>
    <scope>NUCLEOTIDE SEQUENCE [LARGE SCALE GENOMIC DNA]</scope>
    <source>
        <strain evidence="5 6">H1304</strain>
    </source>
</reference>
<dbReference type="Pfam" id="PF13412">
    <property type="entry name" value="HTH_24"/>
    <property type="match status" value="1"/>
</dbReference>
<evidence type="ECO:0000313" key="5">
    <source>
        <dbReference type="EMBL" id="PLW75188.1"/>
    </source>
</evidence>
<organism evidence="5 6">
    <name type="scientific">Cohaesibacter celericrescens</name>
    <dbReference type="NCBI Taxonomy" id="2067669"/>
    <lineage>
        <taxon>Bacteria</taxon>
        <taxon>Pseudomonadati</taxon>
        <taxon>Pseudomonadota</taxon>
        <taxon>Alphaproteobacteria</taxon>
        <taxon>Hyphomicrobiales</taxon>
        <taxon>Cohaesibacteraceae</taxon>
    </lineage>
</organism>
<name>A0A2N5XL68_9HYPH</name>
<dbReference type="SMART" id="SM00344">
    <property type="entry name" value="HTH_ASNC"/>
    <property type="match status" value="1"/>
</dbReference>
<dbReference type="InterPro" id="IPR011008">
    <property type="entry name" value="Dimeric_a/b-barrel"/>
</dbReference>
<dbReference type="InterPro" id="IPR036388">
    <property type="entry name" value="WH-like_DNA-bd_sf"/>
</dbReference>
<dbReference type="InterPro" id="IPR019887">
    <property type="entry name" value="Tscrpt_reg_AsnC/Lrp_C"/>
</dbReference>
<dbReference type="Pfam" id="PF01037">
    <property type="entry name" value="AsnC_trans_reg"/>
    <property type="match status" value="1"/>
</dbReference>
<dbReference type="Proteomes" id="UP000234881">
    <property type="component" value="Unassembled WGS sequence"/>
</dbReference>
<keyword evidence="6" id="KW-1185">Reference proteome</keyword>
<protein>
    <submittedName>
        <fullName evidence="5">AsnC family transcriptional regulator</fullName>
    </submittedName>
</protein>
<dbReference type="SUPFAM" id="SSF46785">
    <property type="entry name" value="Winged helix' DNA-binding domain"/>
    <property type="match status" value="1"/>
</dbReference>
<dbReference type="InterPro" id="IPR019888">
    <property type="entry name" value="Tscrpt_reg_AsnC-like"/>
</dbReference>
<dbReference type="OrthoDB" id="8085200at2"/>
<sequence>MNLPNLDRRDRSILNFLQENGRLTNAELAEKVSLSPSACLRRVKLLEESGLIAGYHMQLDMKACGLSGAAFVFVTLDGQGRETLARFERAIKHINEIQDCYLLAGQYDYLLRIVYRNAEDLERIHHDILTNLPGVVRVNSTLTLRAVKHTSKLEM</sequence>
<dbReference type="InterPro" id="IPR000485">
    <property type="entry name" value="AsnC-type_HTH_dom"/>
</dbReference>
<evidence type="ECO:0000256" key="3">
    <source>
        <dbReference type="ARBA" id="ARBA00023163"/>
    </source>
</evidence>
<dbReference type="GO" id="GO:0043200">
    <property type="term" value="P:response to amino acid"/>
    <property type="evidence" value="ECO:0007669"/>
    <property type="project" value="TreeGrafter"/>
</dbReference>
<keyword evidence="2" id="KW-0238">DNA-binding</keyword>
<proteinExistence type="predicted"/>
<accession>A0A2N5XL68</accession>
<keyword evidence="3" id="KW-0804">Transcription</keyword>
<dbReference type="GO" id="GO:0043565">
    <property type="term" value="F:sequence-specific DNA binding"/>
    <property type="evidence" value="ECO:0007669"/>
    <property type="project" value="InterPro"/>
</dbReference>
<dbReference type="PRINTS" id="PR00033">
    <property type="entry name" value="HTHASNC"/>
</dbReference>
<dbReference type="InterPro" id="IPR011991">
    <property type="entry name" value="ArsR-like_HTH"/>
</dbReference>
<dbReference type="PANTHER" id="PTHR30154">
    <property type="entry name" value="LEUCINE-RESPONSIVE REGULATORY PROTEIN"/>
    <property type="match status" value="1"/>
</dbReference>
<dbReference type="PANTHER" id="PTHR30154:SF34">
    <property type="entry name" value="TRANSCRIPTIONAL REGULATOR AZLB"/>
    <property type="match status" value="1"/>
</dbReference>
<dbReference type="InterPro" id="IPR036390">
    <property type="entry name" value="WH_DNA-bd_sf"/>
</dbReference>
<gene>
    <name evidence="5" type="ORF">C0081_22905</name>
</gene>
<evidence type="ECO:0000256" key="1">
    <source>
        <dbReference type="ARBA" id="ARBA00023015"/>
    </source>
</evidence>
<dbReference type="Gene3D" id="3.30.70.920">
    <property type="match status" value="1"/>
</dbReference>
<dbReference type="CDD" id="cd00090">
    <property type="entry name" value="HTH_ARSR"/>
    <property type="match status" value="1"/>
</dbReference>
<keyword evidence="1" id="KW-0805">Transcription regulation</keyword>
<dbReference type="SUPFAM" id="SSF54909">
    <property type="entry name" value="Dimeric alpha+beta barrel"/>
    <property type="match status" value="1"/>
</dbReference>
<dbReference type="PROSITE" id="PS50956">
    <property type="entry name" value="HTH_ASNC_2"/>
    <property type="match status" value="1"/>
</dbReference>
<dbReference type="GO" id="GO:0005829">
    <property type="term" value="C:cytosol"/>
    <property type="evidence" value="ECO:0007669"/>
    <property type="project" value="TreeGrafter"/>
</dbReference>
<evidence type="ECO:0000256" key="2">
    <source>
        <dbReference type="ARBA" id="ARBA00023125"/>
    </source>
</evidence>
<comment type="caution">
    <text evidence="5">The sequence shown here is derived from an EMBL/GenBank/DDBJ whole genome shotgun (WGS) entry which is preliminary data.</text>
</comment>
<dbReference type="EMBL" id="PKUQ01000055">
    <property type="protein sequence ID" value="PLW75188.1"/>
    <property type="molecule type" value="Genomic_DNA"/>
</dbReference>